<reference evidence="1" key="2">
    <citation type="submission" date="2017-12" db="EMBL/GenBank/DDBJ databases">
        <title>FDA dAtabase for Regulatory Grade micrObial Sequences (FDA-ARGOS): Supporting development and validation of Infectious Disease Dx tests.</title>
        <authorList>
            <person name="Campos J."/>
            <person name="Goldberg B."/>
            <person name="Tallon L."/>
            <person name="Sadzewicz L."/>
            <person name="Sengamalay N."/>
            <person name="Ott S."/>
            <person name="Godinez A."/>
            <person name="Nagaraj S."/>
            <person name="Vavikolanu K."/>
            <person name="Aluvathingal J."/>
            <person name="Nadendla S."/>
            <person name="Nandy P."/>
            <person name="Hobson J."/>
            <person name="Sichtig H."/>
        </authorList>
    </citation>
    <scope>NUCLEOTIDE SEQUENCE</scope>
    <source>
        <strain evidence="1">FDAARGOS_129</strain>
    </source>
</reference>
<dbReference type="STRING" id="106654.B7L44_05050"/>
<reference evidence="3" key="1">
    <citation type="submission" date="2017-12" db="EMBL/GenBank/DDBJ databases">
        <title>FDA dAtabase for Regulatory Grade micrObial Sequences (FDA-ARGOS): Supporting development and validation of Infectious Disease Dx tests.</title>
        <authorList>
            <person name="Hoffmann M."/>
            <person name="Allard M."/>
            <person name="Evans P."/>
            <person name="Brown E."/>
            <person name="Tallon L."/>
            <person name="Sadzewicz L."/>
            <person name="Sengamalay N."/>
            <person name="Ott S."/>
            <person name="Godinez A."/>
            <person name="Nagaraj S."/>
            <person name="Vavikolanu K."/>
            <person name="Aluvathingal J."/>
            <person name="Nadendla S."/>
            <person name="Sichtig H."/>
        </authorList>
    </citation>
    <scope>NUCLEOTIDE SEQUENCE [LARGE SCALE GENOMIC DNA]</scope>
    <source>
        <strain evidence="3">FDAARGOS_129</strain>
    </source>
</reference>
<sequence>MAVLKTTSPVVLPVAPIDVPLKIVPSARAKMAGVLKPKLLNFGCKKASRPKKDRQCSKKTCPSLSVCPLVT</sequence>
<gene>
    <name evidence="1" type="ORF">AL533_02210</name>
    <name evidence="2" type="ORF">GD578_15310</name>
</gene>
<evidence type="ECO:0000313" key="4">
    <source>
        <dbReference type="Proteomes" id="UP000325778"/>
    </source>
</evidence>
<dbReference type="EMBL" id="CP045560">
    <property type="protein sequence ID" value="QGA45094.1"/>
    <property type="molecule type" value="Genomic_DNA"/>
</dbReference>
<dbReference type="EMBL" id="CP014019">
    <property type="protein sequence ID" value="AVF46347.1"/>
    <property type="molecule type" value="Genomic_DNA"/>
</dbReference>
<evidence type="ECO:0000313" key="1">
    <source>
        <dbReference type="EMBL" id="AVF46347.1"/>
    </source>
</evidence>
<name>A0A0A7XNL7_ACINO</name>
<evidence type="ECO:0000313" key="2">
    <source>
        <dbReference type="EMBL" id="QGA45094.1"/>
    </source>
</evidence>
<dbReference type="Proteomes" id="UP000237921">
    <property type="component" value="Chromosome"/>
</dbReference>
<accession>A0A0R0WQN3</accession>
<dbReference type="KEGG" id="ano:RR32_04075"/>
<dbReference type="AlphaFoldDB" id="A0A0A7XNL7"/>
<evidence type="ECO:0000313" key="3">
    <source>
        <dbReference type="Proteomes" id="UP000237921"/>
    </source>
</evidence>
<dbReference type="Proteomes" id="UP000325778">
    <property type="component" value="Chromosome"/>
</dbReference>
<organism evidence="1 3">
    <name type="scientific">Acinetobacter nosocomialis</name>
    <dbReference type="NCBI Taxonomy" id="106654"/>
    <lineage>
        <taxon>Bacteria</taxon>
        <taxon>Pseudomonadati</taxon>
        <taxon>Pseudomonadota</taxon>
        <taxon>Gammaproteobacteria</taxon>
        <taxon>Moraxellales</taxon>
        <taxon>Moraxellaceae</taxon>
        <taxon>Acinetobacter</taxon>
        <taxon>Acinetobacter calcoaceticus/baumannii complex</taxon>
    </lineage>
</organism>
<reference evidence="2 4" key="3">
    <citation type="journal article" date="2021" name="MSphere">
        <title>Complete Genome Sequencing of Acinetobacter baumannii AC1633 and Acinetobacter nosocomialis AC1530 Unveils a Large Multidrug-Resistant Plasmid Encoding the NDM-1 and OXA-58 Carbapenemases.</title>
        <authorList>
            <person name="Alattraqchi A.G."/>
            <person name="Mohd Rani F."/>
            <person name="A. Rahman N.I."/>
            <person name="Ismail S."/>
            <person name="Cleary D.W."/>
            <person name="Clarke S.C."/>
            <person name="Yeo C.C."/>
        </authorList>
    </citation>
    <scope>NUCLEOTIDE SEQUENCE [LARGE SCALE GENOMIC DNA]</scope>
    <source>
        <strain evidence="2 4">AC1530</strain>
    </source>
</reference>
<protein>
    <submittedName>
        <fullName evidence="1">Uncharacterized protein</fullName>
    </submittedName>
</protein>
<accession>A0A0A7XNL7</accession>
<proteinExistence type="predicted"/>